<evidence type="ECO:0000313" key="2">
    <source>
        <dbReference type="EMBL" id="MBL6455520.1"/>
    </source>
</evidence>
<organism evidence="2 3">
    <name type="scientific">Belnapia mucosa</name>
    <dbReference type="NCBI Taxonomy" id="2804532"/>
    <lineage>
        <taxon>Bacteria</taxon>
        <taxon>Pseudomonadati</taxon>
        <taxon>Pseudomonadota</taxon>
        <taxon>Alphaproteobacteria</taxon>
        <taxon>Acetobacterales</taxon>
        <taxon>Roseomonadaceae</taxon>
        <taxon>Belnapia</taxon>
    </lineage>
</organism>
<reference evidence="2 3" key="1">
    <citation type="submission" date="2021-01" db="EMBL/GenBank/DDBJ databases">
        <title>Belnapia mucosa sp. nov. and Belnapia arida sp. nov., isolated from the Tabernas Desert (Almeria, Spain).</title>
        <authorList>
            <person name="Molina-Menor E."/>
            <person name="Vidal-Verdu A."/>
            <person name="Calonge A."/>
            <person name="Satari L."/>
            <person name="Pereto Magraner J."/>
            <person name="Porcar Miralles M."/>
        </authorList>
    </citation>
    <scope>NUCLEOTIDE SEQUENCE [LARGE SCALE GENOMIC DNA]</scope>
    <source>
        <strain evidence="2 3">T6</strain>
    </source>
</reference>
<dbReference type="SMART" id="SM00987">
    <property type="entry name" value="UreE_C"/>
    <property type="match status" value="1"/>
</dbReference>
<keyword evidence="3" id="KW-1185">Reference proteome</keyword>
<sequence length="220" mass="24346">MIDLPPGDLAPRALRDPAVLMRRRALLAARPRHMARLIDYVAGLKARQPDWEVPDLDPASGGEDARILFLFEKPGPMTAHGRGSGFISMHNDDRTAEATYRFALERNRLPLACCLVSNVIPWWDGTRAISPLQRRLTAPAIVGLLGLLPPLRALVLVGATAQRAWDRSGLPLPDGVGLWRSAHPSPQVYAGYRERWEAIPSCWPTAEALDQSALPRCTRR</sequence>
<gene>
    <name evidence="2" type="ORF">JMJ55_09315</name>
</gene>
<dbReference type="InterPro" id="IPR005122">
    <property type="entry name" value="Uracil-DNA_glycosylase-like"/>
</dbReference>
<feature type="domain" description="Uracil-DNA glycosylase-like" evidence="1">
    <location>
        <begin position="58"/>
        <end position="200"/>
    </location>
</feature>
<accession>A0ABS1V1E7</accession>
<dbReference type="SUPFAM" id="SSF52141">
    <property type="entry name" value="Uracil-DNA glycosylase-like"/>
    <property type="match status" value="1"/>
</dbReference>
<evidence type="ECO:0000259" key="1">
    <source>
        <dbReference type="SMART" id="SM00986"/>
    </source>
</evidence>
<protein>
    <recommendedName>
        <fullName evidence="1">Uracil-DNA glycosylase-like domain-containing protein</fullName>
    </recommendedName>
</protein>
<name>A0ABS1V1E7_9PROT</name>
<dbReference type="SMART" id="SM00986">
    <property type="entry name" value="UDG"/>
    <property type="match status" value="1"/>
</dbReference>
<dbReference type="Proteomes" id="UP000606490">
    <property type="component" value="Unassembled WGS sequence"/>
</dbReference>
<dbReference type="Gene3D" id="3.40.470.10">
    <property type="entry name" value="Uracil-DNA glycosylase-like domain"/>
    <property type="match status" value="1"/>
</dbReference>
<comment type="caution">
    <text evidence="2">The sequence shown here is derived from an EMBL/GenBank/DDBJ whole genome shotgun (WGS) entry which is preliminary data.</text>
</comment>
<dbReference type="InterPro" id="IPR036895">
    <property type="entry name" value="Uracil-DNA_glycosylase-like_sf"/>
</dbReference>
<proteinExistence type="predicted"/>
<dbReference type="EMBL" id="JAEUXJ010000003">
    <property type="protein sequence ID" value="MBL6455520.1"/>
    <property type="molecule type" value="Genomic_DNA"/>
</dbReference>
<dbReference type="RefSeq" id="WP_202825254.1">
    <property type="nucleotide sequence ID" value="NZ_JAEUXJ010000003.1"/>
</dbReference>
<evidence type="ECO:0000313" key="3">
    <source>
        <dbReference type="Proteomes" id="UP000606490"/>
    </source>
</evidence>